<proteinExistence type="predicted"/>
<sequence length="80" mass="8816">MAEGARVKFKPTARDTALNNNDFFFIVTTLSLLNREKTGLLASAGGWLDKAKRNRALARPGDQLRGVRSPPRSKPDAFSE</sequence>
<reference evidence="2" key="1">
    <citation type="submission" date="2021-09" db="EMBL/GenBank/DDBJ databases">
        <title>First case of bloodstream infection caused by Mixta hanseatica sp. nov., a member of the Erwiniaceae family.</title>
        <authorList>
            <person name="Both A."/>
            <person name="Huang J."/>
            <person name="Wenzel P."/>
            <person name="Aepfelbacher M."/>
            <person name="Rohde H."/>
            <person name="Christner M."/>
            <person name="Hentschke M."/>
        </authorList>
    </citation>
    <scope>NUCLEOTIDE SEQUENCE</scope>
    <source>
        <strain evidence="2">X22927</strain>
    </source>
</reference>
<evidence type="ECO:0000313" key="2">
    <source>
        <dbReference type="EMBL" id="UQY46245.1"/>
    </source>
</evidence>
<gene>
    <name evidence="2" type="ORF">K6958_02410</name>
</gene>
<protein>
    <submittedName>
        <fullName evidence="2">Uncharacterized protein</fullName>
    </submittedName>
</protein>
<evidence type="ECO:0000313" key="3">
    <source>
        <dbReference type="Proteomes" id="UP001056635"/>
    </source>
</evidence>
<name>A0ABY4RDI2_9GAMM</name>
<accession>A0ABY4RDI2</accession>
<keyword evidence="3" id="KW-1185">Reference proteome</keyword>
<dbReference type="EMBL" id="CP082904">
    <property type="protein sequence ID" value="UQY46245.1"/>
    <property type="molecule type" value="Genomic_DNA"/>
</dbReference>
<organism evidence="2 3">
    <name type="scientific">Mixta hanseatica</name>
    <dbReference type="NCBI Taxonomy" id="2872648"/>
    <lineage>
        <taxon>Bacteria</taxon>
        <taxon>Pseudomonadati</taxon>
        <taxon>Pseudomonadota</taxon>
        <taxon>Gammaproteobacteria</taxon>
        <taxon>Enterobacterales</taxon>
        <taxon>Erwiniaceae</taxon>
        <taxon>Mixta</taxon>
    </lineage>
</organism>
<evidence type="ECO:0000256" key="1">
    <source>
        <dbReference type="SAM" id="MobiDB-lite"/>
    </source>
</evidence>
<dbReference type="RefSeq" id="WP_249894765.1">
    <property type="nucleotide sequence ID" value="NZ_CP082904.1"/>
</dbReference>
<feature type="region of interest" description="Disordered" evidence="1">
    <location>
        <begin position="58"/>
        <end position="80"/>
    </location>
</feature>
<dbReference type="Proteomes" id="UP001056635">
    <property type="component" value="Chromosome"/>
</dbReference>